<keyword evidence="1" id="KW-0677">Repeat</keyword>
<dbReference type="Pfam" id="PF12796">
    <property type="entry name" value="Ank_2"/>
    <property type="match status" value="1"/>
</dbReference>
<dbReference type="RefSeq" id="XP_070914572.1">
    <property type="nucleotide sequence ID" value="XM_071058471.1"/>
</dbReference>
<protein>
    <recommendedName>
        <fullName evidence="4">Protein kinase domain-containing protein</fullName>
    </recommendedName>
</protein>
<dbReference type="InterPro" id="IPR011009">
    <property type="entry name" value="Kinase-like_dom_sf"/>
</dbReference>
<evidence type="ECO:0000256" key="2">
    <source>
        <dbReference type="ARBA" id="ARBA00023043"/>
    </source>
</evidence>
<organism evidence="5 6">
    <name type="scientific">Madurella fahalii</name>
    <dbReference type="NCBI Taxonomy" id="1157608"/>
    <lineage>
        <taxon>Eukaryota</taxon>
        <taxon>Fungi</taxon>
        <taxon>Dikarya</taxon>
        <taxon>Ascomycota</taxon>
        <taxon>Pezizomycotina</taxon>
        <taxon>Sordariomycetes</taxon>
        <taxon>Sordariomycetidae</taxon>
        <taxon>Sordariales</taxon>
        <taxon>Sordariales incertae sedis</taxon>
        <taxon>Madurella</taxon>
    </lineage>
</organism>
<evidence type="ECO:0000259" key="4">
    <source>
        <dbReference type="PROSITE" id="PS50011"/>
    </source>
</evidence>
<dbReference type="Pfam" id="PF00023">
    <property type="entry name" value="Ank"/>
    <property type="match status" value="1"/>
</dbReference>
<name>A0ABQ0G5A7_9PEZI</name>
<dbReference type="SUPFAM" id="SSF48403">
    <property type="entry name" value="Ankyrin repeat"/>
    <property type="match status" value="1"/>
</dbReference>
<evidence type="ECO:0000256" key="3">
    <source>
        <dbReference type="PROSITE-ProRule" id="PRU00023"/>
    </source>
</evidence>
<dbReference type="InterPro" id="IPR036770">
    <property type="entry name" value="Ankyrin_rpt-contain_sf"/>
</dbReference>
<dbReference type="SUPFAM" id="SSF56112">
    <property type="entry name" value="Protein kinase-like (PK-like)"/>
    <property type="match status" value="1"/>
</dbReference>
<keyword evidence="6" id="KW-1185">Reference proteome</keyword>
<gene>
    <name evidence="5" type="ORF">MFIFM68171_03049</name>
</gene>
<reference evidence="5 6" key="1">
    <citation type="submission" date="2024-09" db="EMBL/GenBank/DDBJ databases">
        <title>Itraconazole resistance in Madurella fahalii resulting from another homologue of gene encoding cytochrome P450 14-alpha sterol demethylase (CYP51).</title>
        <authorList>
            <person name="Yoshioka I."/>
            <person name="Fahal A.H."/>
            <person name="Kaneko S."/>
            <person name="Yaguchi T."/>
        </authorList>
    </citation>
    <scope>NUCLEOTIDE SEQUENCE [LARGE SCALE GENOMIC DNA]</scope>
    <source>
        <strain evidence="5 6">IFM 68171</strain>
    </source>
</reference>
<dbReference type="InterPro" id="IPR000719">
    <property type="entry name" value="Prot_kinase_dom"/>
</dbReference>
<dbReference type="GeneID" id="98173794"/>
<dbReference type="PROSITE" id="PS50088">
    <property type="entry name" value="ANK_REPEAT"/>
    <property type="match status" value="2"/>
</dbReference>
<feature type="repeat" description="ANK" evidence="3">
    <location>
        <begin position="57"/>
        <end position="89"/>
    </location>
</feature>
<keyword evidence="2 3" id="KW-0040">ANK repeat</keyword>
<dbReference type="EMBL" id="BAAFSV010000002">
    <property type="protein sequence ID" value="GAB1312839.1"/>
    <property type="molecule type" value="Genomic_DNA"/>
</dbReference>
<evidence type="ECO:0000313" key="5">
    <source>
        <dbReference type="EMBL" id="GAB1312839.1"/>
    </source>
</evidence>
<proteinExistence type="predicted"/>
<feature type="repeat" description="ANK" evidence="3">
    <location>
        <begin position="174"/>
        <end position="206"/>
    </location>
</feature>
<dbReference type="PROSITE" id="PS50011">
    <property type="entry name" value="PROTEIN_KINASE_DOM"/>
    <property type="match status" value="1"/>
</dbReference>
<evidence type="ECO:0000256" key="1">
    <source>
        <dbReference type="ARBA" id="ARBA00022737"/>
    </source>
</evidence>
<dbReference type="InterPro" id="IPR002110">
    <property type="entry name" value="Ankyrin_rpt"/>
</dbReference>
<sequence length="616" mass="68299">MHLHIHNCYHKAVETLKVLQVRGANWDVVSQRYFVPALRDDEHIFMLLLDYDAADLNGRTALYEAVVRKQFRTATYLLSRGANLEHQDALGLTILGSVLEDGDNILPCVRHLLEPGHPFLRANFIVGRGNSTVLHVAAGAYNSSRTASETRQLFEYLLDKFPYKEHLESQEAASGFTPLMIAVLGNNVEAAKALLEAGASLDTKCTGGFCLRRAELLAKLVLASAGGMATGLDFDDSHGGRAWRDMMKLLLEADIRPAIEPKPQPAVSPEEARRHRVERFVKLIRDSNLQCMNGQIDGSGEEETCVLPAADDPDQSLLDEIASTREAPDVILAEMELHLNESILQCATIPRPVGYSLARENENYYFVPHLCWVVETETLGTMGSLGKVLKQFPPFLSIGLGFCKHLVDSLMVVHEAGFAHGALNMSAVVLRTLVSGPSTIPMLIPQLHDFKWPVSEKSNDPFYRKQGNEFDAPELRLSAGGLRRPFKELLKCDVYSLGMVIVHSAAGGAIKDIGSFESNPAYVTSAIAAVRSVMTKDRYKSSVVEKLLEALQQMLEPDPAKRLSNLAPIRSAITATLEADGKNADEGSPERRRDRLFRSVSEKMKRFRIQTRERDW</sequence>
<dbReference type="SMART" id="SM00248">
    <property type="entry name" value="ANK"/>
    <property type="match status" value="2"/>
</dbReference>
<feature type="domain" description="Protein kinase" evidence="4">
    <location>
        <begin position="291"/>
        <end position="577"/>
    </location>
</feature>
<accession>A0ABQ0G5A7</accession>
<dbReference type="PANTHER" id="PTHR24198">
    <property type="entry name" value="ANKYRIN REPEAT AND PROTEIN KINASE DOMAIN-CONTAINING PROTEIN"/>
    <property type="match status" value="1"/>
</dbReference>
<dbReference type="Gene3D" id="1.10.510.10">
    <property type="entry name" value="Transferase(Phosphotransferase) domain 1"/>
    <property type="match status" value="1"/>
</dbReference>
<evidence type="ECO:0000313" key="6">
    <source>
        <dbReference type="Proteomes" id="UP001628179"/>
    </source>
</evidence>
<dbReference type="Proteomes" id="UP001628179">
    <property type="component" value="Unassembled WGS sequence"/>
</dbReference>
<dbReference type="PANTHER" id="PTHR24198:SF165">
    <property type="entry name" value="ANKYRIN REPEAT-CONTAINING PROTEIN-RELATED"/>
    <property type="match status" value="1"/>
</dbReference>
<dbReference type="PROSITE" id="PS50297">
    <property type="entry name" value="ANK_REP_REGION"/>
    <property type="match status" value="2"/>
</dbReference>
<comment type="caution">
    <text evidence="5">The sequence shown here is derived from an EMBL/GenBank/DDBJ whole genome shotgun (WGS) entry which is preliminary data.</text>
</comment>
<dbReference type="Gene3D" id="1.25.40.20">
    <property type="entry name" value="Ankyrin repeat-containing domain"/>
    <property type="match status" value="2"/>
</dbReference>